<evidence type="ECO:0000313" key="2">
    <source>
        <dbReference type="Proteomes" id="UP000315344"/>
    </source>
</evidence>
<dbReference type="SUPFAM" id="SSF55961">
    <property type="entry name" value="Bet v1-like"/>
    <property type="match status" value="1"/>
</dbReference>
<name>A0A533IDT6_PARDE</name>
<evidence type="ECO:0008006" key="3">
    <source>
        <dbReference type="Google" id="ProtNLM"/>
    </source>
</evidence>
<evidence type="ECO:0000313" key="1">
    <source>
        <dbReference type="EMBL" id="TKW68647.1"/>
    </source>
</evidence>
<reference evidence="1 2" key="1">
    <citation type="journal article" date="2017" name="Nat. Commun.">
        <title>In situ click chemistry generation of cyclooxygenase-2 inhibitors.</title>
        <authorList>
            <person name="Bhardwaj A."/>
            <person name="Kaur J."/>
            <person name="Wuest M."/>
            <person name="Wuest F."/>
        </authorList>
    </citation>
    <scope>NUCLEOTIDE SEQUENCE [LARGE SCALE GENOMIC DNA]</scope>
    <source>
        <strain evidence="1">S2_012_000_R3_94</strain>
    </source>
</reference>
<protein>
    <recommendedName>
        <fullName evidence="3">SRPBCC family protein</fullName>
    </recommendedName>
</protein>
<sequence>MQTIILQHDYPVTAAALWAAALDYAGLDQLIGGASGDRAPSSPEKGRVIGIHISLFGTSRAHFIRVVECDHVRMILRARETGRGRLRWRHTMAVTPAGQGSRLTDRIEIEAGILNPAFSLWARRHFRARHLARLRLLDDPARRT</sequence>
<dbReference type="Proteomes" id="UP000315344">
    <property type="component" value="Unassembled WGS sequence"/>
</dbReference>
<comment type="caution">
    <text evidence="1">The sequence shown here is derived from an EMBL/GenBank/DDBJ whole genome shotgun (WGS) entry which is preliminary data.</text>
</comment>
<accession>A0A533IDT6</accession>
<gene>
    <name evidence="1" type="ORF">DI616_01235</name>
</gene>
<dbReference type="AlphaFoldDB" id="A0A533IDT6"/>
<proteinExistence type="predicted"/>
<organism evidence="1 2">
    <name type="scientific">Paracoccus denitrificans</name>
    <dbReference type="NCBI Taxonomy" id="266"/>
    <lineage>
        <taxon>Bacteria</taxon>
        <taxon>Pseudomonadati</taxon>
        <taxon>Pseudomonadota</taxon>
        <taxon>Alphaproteobacteria</taxon>
        <taxon>Rhodobacterales</taxon>
        <taxon>Paracoccaceae</taxon>
        <taxon>Paracoccus</taxon>
    </lineage>
</organism>
<dbReference type="EMBL" id="VAFL01000001">
    <property type="protein sequence ID" value="TKW68647.1"/>
    <property type="molecule type" value="Genomic_DNA"/>
</dbReference>